<keyword evidence="2" id="KW-1185">Reference proteome</keyword>
<accession>A0ACB9ZR22</accession>
<proteinExistence type="predicted"/>
<comment type="caution">
    <text evidence="1">The sequence shown here is derived from an EMBL/GenBank/DDBJ whole genome shotgun (WGS) entry which is preliminary data.</text>
</comment>
<organism evidence="1 2">
    <name type="scientific">Catharanthus roseus</name>
    <name type="common">Madagascar periwinkle</name>
    <name type="synonym">Vinca rosea</name>
    <dbReference type="NCBI Taxonomy" id="4058"/>
    <lineage>
        <taxon>Eukaryota</taxon>
        <taxon>Viridiplantae</taxon>
        <taxon>Streptophyta</taxon>
        <taxon>Embryophyta</taxon>
        <taxon>Tracheophyta</taxon>
        <taxon>Spermatophyta</taxon>
        <taxon>Magnoliopsida</taxon>
        <taxon>eudicotyledons</taxon>
        <taxon>Gunneridae</taxon>
        <taxon>Pentapetalae</taxon>
        <taxon>asterids</taxon>
        <taxon>lamiids</taxon>
        <taxon>Gentianales</taxon>
        <taxon>Apocynaceae</taxon>
        <taxon>Rauvolfioideae</taxon>
        <taxon>Vinceae</taxon>
        <taxon>Catharanthinae</taxon>
        <taxon>Catharanthus</taxon>
    </lineage>
</organism>
<evidence type="ECO:0000313" key="1">
    <source>
        <dbReference type="EMBL" id="KAI5650181.1"/>
    </source>
</evidence>
<dbReference type="EMBL" id="CM044708">
    <property type="protein sequence ID" value="KAI5650181.1"/>
    <property type="molecule type" value="Genomic_DNA"/>
</dbReference>
<reference evidence="2" key="1">
    <citation type="journal article" date="2023" name="Nat. Plants">
        <title>Single-cell RNA sequencing provides a high-resolution roadmap for understanding the multicellular compartmentation of specialized metabolism.</title>
        <authorList>
            <person name="Sun S."/>
            <person name="Shen X."/>
            <person name="Li Y."/>
            <person name="Li Y."/>
            <person name="Wang S."/>
            <person name="Li R."/>
            <person name="Zhang H."/>
            <person name="Shen G."/>
            <person name="Guo B."/>
            <person name="Wei J."/>
            <person name="Xu J."/>
            <person name="St-Pierre B."/>
            <person name="Chen S."/>
            <person name="Sun C."/>
        </authorList>
    </citation>
    <scope>NUCLEOTIDE SEQUENCE [LARGE SCALE GENOMIC DNA]</scope>
</reference>
<dbReference type="Proteomes" id="UP001060085">
    <property type="component" value="Linkage Group LG08"/>
</dbReference>
<protein>
    <submittedName>
        <fullName evidence="1">Uncharacterized protein</fullName>
    </submittedName>
</protein>
<evidence type="ECO:0000313" key="2">
    <source>
        <dbReference type="Proteomes" id="UP001060085"/>
    </source>
</evidence>
<name>A0ACB9ZR22_CATRO</name>
<gene>
    <name evidence="1" type="ORF">M9H77_36186</name>
</gene>
<sequence length="525" mass="58821">MLKLQDLRRSGCNRLSNSGRVMCRLIISYDFSENKTFAKKIYNFVVKIKKNRMKGRNIVEEVLCLSAQRDYTVFYRNHEESNPRQLTKGWSNQRIVRPRQLTKPWDFSRILRWVSCTWPSEWGEGSLVGWLLGLTRIGLVSCATVREAQRRRCCSLSRCRDCPGWVCRRRFRHSVTNEAPAASFVSVQSFSLSATSDPEVCSTICPLSCHVKLLLCCDMIALDHGHIVVQFFSKAKYLKILTQGPWIVMGHNLTVTTWRPNFCPAAATISSILVWVRFPEMPIEFFNKELLLRMGNQIGKATKVDEATTSVTHGPCFSYLREHGDRGHPMFTVPISLKAQNIDTRSFRQSSSHGANVGGSRFGVVYVEETIGDLEEACEVTNLGNKLQNILEPTSRVTFTGSISIASCRTSSTRQTLGIRPKKKTPVQIQFKPKSQIPSSCTPSRPTPSAPVQALSLCPSTWPPLHGAISTTPPNIANLSPTQSSPSQVSLLKLSNKVDGPQILVNPFYMKTHPLTEFGILPSDK</sequence>